<feature type="domain" description="DUF4325" evidence="1">
    <location>
        <begin position="18"/>
        <end position="80"/>
    </location>
</feature>
<reference evidence="2 3" key="1">
    <citation type="submission" date="2020-03" db="EMBL/GenBank/DDBJ databases">
        <title>Soil Listeria distribution.</title>
        <authorList>
            <person name="Liao J."/>
            <person name="Wiedmann M."/>
        </authorList>
    </citation>
    <scope>NUCLEOTIDE SEQUENCE [LARGE SCALE GENOMIC DNA]</scope>
    <source>
        <strain evidence="2 3">FSL L7-1645</strain>
    </source>
</reference>
<proteinExistence type="predicted"/>
<evidence type="ECO:0000313" key="2">
    <source>
        <dbReference type="EMBL" id="MBC1398621.1"/>
    </source>
</evidence>
<protein>
    <submittedName>
        <fullName evidence="2">DUF4325 domain-containing protein</fullName>
    </submittedName>
</protein>
<evidence type="ECO:0000313" key="3">
    <source>
        <dbReference type="Proteomes" id="UP000571128"/>
    </source>
</evidence>
<dbReference type="RefSeq" id="WP_007546345.1">
    <property type="nucleotide sequence ID" value="NZ_JAARPY010000006.1"/>
</dbReference>
<comment type="caution">
    <text evidence="2">The sequence shown here is derived from an EMBL/GenBank/DDBJ whole genome shotgun (WGS) entry which is preliminary data.</text>
</comment>
<gene>
    <name evidence="2" type="ORF">HB844_07035</name>
</gene>
<organism evidence="2 3">
    <name type="scientific">Listeria fleischmannii</name>
    <dbReference type="NCBI Taxonomy" id="1069827"/>
    <lineage>
        <taxon>Bacteria</taxon>
        <taxon>Bacillati</taxon>
        <taxon>Bacillota</taxon>
        <taxon>Bacilli</taxon>
        <taxon>Bacillales</taxon>
        <taxon>Listeriaceae</taxon>
        <taxon>Listeria</taxon>
    </lineage>
</organism>
<accession>A0A841YED0</accession>
<dbReference type="Proteomes" id="UP000571128">
    <property type="component" value="Unassembled WGS sequence"/>
</dbReference>
<dbReference type="AlphaFoldDB" id="A0A841YED0"/>
<dbReference type="Pfam" id="PF14213">
    <property type="entry name" value="DUF4325"/>
    <property type="match status" value="1"/>
</dbReference>
<evidence type="ECO:0000259" key="1">
    <source>
        <dbReference type="Pfam" id="PF14213"/>
    </source>
</evidence>
<sequence>MVKLLISKITENAFSNTDGDLVYKEIKKNLLSGKDVQVSFKGFTSVNSSFVNSSLMQLLNDFSMEEIKKRVMFIDTTKQINHMILTRFQFEEEKLHLV</sequence>
<dbReference type="InterPro" id="IPR025474">
    <property type="entry name" value="DUF4325"/>
</dbReference>
<name>A0A841YED0_9LIST</name>
<dbReference type="EMBL" id="JAARPY010000006">
    <property type="protein sequence ID" value="MBC1398621.1"/>
    <property type="molecule type" value="Genomic_DNA"/>
</dbReference>